<dbReference type="Gene3D" id="3.30.300.30">
    <property type="match status" value="1"/>
</dbReference>
<dbReference type="Pfam" id="PF13193">
    <property type="entry name" value="AMP-binding_C"/>
    <property type="match status" value="1"/>
</dbReference>
<dbReference type="InterPro" id="IPR042099">
    <property type="entry name" value="ANL_N_sf"/>
</dbReference>
<feature type="compositionally biased region" description="Basic and acidic residues" evidence="3">
    <location>
        <begin position="519"/>
        <end position="537"/>
    </location>
</feature>
<evidence type="ECO:0000259" key="5">
    <source>
        <dbReference type="Pfam" id="PF00975"/>
    </source>
</evidence>
<dbReference type="InterPro" id="IPR045851">
    <property type="entry name" value="AMP-bd_C_sf"/>
</dbReference>
<evidence type="ECO:0000313" key="7">
    <source>
        <dbReference type="EMBL" id="MFC4108419.1"/>
    </source>
</evidence>
<gene>
    <name evidence="7" type="ORF">ACFOX0_21105</name>
</gene>
<evidence type="ECO:0000256" key="1">
    <source>
        <dbReference type="ARBA" id="ARBA00001957"/>
    </source>
</evidence>
<feature type="domain" description="Thioesterase" evidence="5">
    <location>
        <begin position="550"/>
        <end position="756"/>
    </location>
</feature>
<keyword evidence="2" id="KW-0436">Ligase</keyword>
<dbReference type="Pfam" id="PF00501">
    <property type="entry name" value="AMP-binding"/>
    <property type="match status" value="1"/>
</dbReference>
<dbReference type="Proteomes" id="UP001595868">
    <property type="component" value="Unassembled WGS sequence"/>
</dbReference>
<dbReference type="InterPro" id="IPR020845">
    <property type="entry name" value="AMP-binding_CS"/>
</dbReference>
<dbReference type="PANTHER" id="PTHR43352:SF1">
    <property type="entry name" value="ANTHRANILATE--COA LIGASE"/>
    <property type="match status" value="1"/>
</dbReference>
<dbReference type="Gene3D" id="3.40.50.1820">
    <property type="entry name" value="alpha/beta hydrolase"/>
    <property type="match status" value="1"/>
</dbReference>
<evidence type="ECO:0000256" key="2">
    <source>
        <dbReference type="ARBA" id="ARBA00022598"/>
    </source>
</evidence>
<dbReference type="InterPro" id="IPR025110">
    <property type="entry name" value="AMP-bd_C"/>
</dbReference>
<proteinExistence type="predicted"/>
<comment type="caution">
    <text evidence="7">The sequence shown here is derived from an EMBL/GenBank/DDBJ whole genome shotgun (WGS) entry which is preliminary data.</text>
</comment>
<dbReference type="PROSITE" id="PS00455">
    <property type="entry name" value="AMP_BINDING"/>
    <property type="match status" value="1"/>
</dbReference>
<dbReference type="RefSeq" id="WP_377548633.1">
    <property type="nucleotide sequence ID" value="NZ_JBHSBN010000015.1"/>
</dbReference>
<dbReference type="Pfam" id="PF00975">
    <property type="entry name" value="Thioesterase"/>
    <property type="match status" value="1"/>
</dbReference>
<dbReference type="SUPFAM" id="SSF56801">
    <property type="entry name" value="Acetyl-CoA synthetase-like"/>
    <property type="match status" value="1"/>
</dbReference>
<dbReference type="SUPFAM" id="SSF53474">
    <property type="entry name" value="alpha/beta-Hydrolases"/>
    <property type="match status" value="1"/>
</dbReference>
<dbReference type="InterPro" id="IPR000873">
    <property type="entry name" value="AMP-dep_synth/lig_dom"/>
</dbReference>
<dbReference type="PANTHER" id="PTHR43352">
    <property type="entry name" value="ACETYL-COA SYNTHETASE"/>
    <property type="match status" value="1"/>
</dbReference>
<dbReference type="InterPro" id="IPR029058">
    <property type="entry name" value="AB_hydrolase_fold"/>
</dbReference>
<name>A0ABV8KQY6_9ACTN</name>
<protein>
    <submittedName>
        <fullName evidence="7">AMP-binding protein</fullName>
    </submittedName>
</protein>
<feature type="region of interest" description="Disordered" evidence="3">
    <location>
        <begin position="517"/>
        <end position="550"/>
    </location>
</feature>
<dbReference type="InterPro" id="IPR001031">
    <property type="entry name" value="Thioesterase"/>
</dbReference>
<feature type="compositionally biased region" description="Gly residues" evidence="3">
    <location>
        <begin position="540"/>
        <end position="549"/>
    </location>
</feature>
<keyword evidence="8" id="KW-1185">Reference proteome</keyword>
<accession>A0ABV8KQY6</accession>
<evidence type="ECO:0000259" key="6">
    <source>
        <dbReference type="Pfam" id="PF13193"/>
    </source>
</evidence>
<evidence type="ECO:0000259" key="4">
    <source>
        <dbReference type="Pfam" id="PF00501"/>
    </source>
</evidence>
<dbReference type="Gene3D" id="3.40.50.12780">
    <property type="entry name" value="N-terminal domain of ligase-like"/>
    <property type="match status" value="1"/>
</dbReference>
<feature type="compositionally biased region" description="Low complexity" evidence="3">
    <location>
        <begin position="119"/>
        <end position="135"/>
    </location>
</feature>
<comment type="cofactor">
    <cofactor evidence="1">
        <name>pantetheine 4'-phosphate</name>
        <dbReference type="ChEBI" id="CHEBI:47942"/>
    </cofactor>
</comment>
<feature type="region of interest" description="Disordered" evidence="3">
    <location>
        <begin position="119"/>
        <end position="153"/>
    </location>
</feature>
<organism evidence="7 8">
    <name type="scientific">Micromonospora zhanjiangensis</name>
    <dbReference type="NCBI Taxonomy" id="1522057"/>
    <lineage>
        <taxon>Bacteria</taxon>
        <taxon>Bacillati</taxon>
        <taxon>Actinomycetota</taxon>
        <taxon>Actinomycetes</taxon>
        <taxon>Micromonosporales</taxon>
        <taxon>Micromonosporaceae</taxon>
        <taxon>Micromonospora</taxon>
    </lineage>
</organism>
<reference evidence="8" key="1">
    <citation type="journal article" date="2019" name="Int. J. Syst. Evol. Microbiol.">
        <title>The Global Catalogue of Microorganisms (GCM) 10K type strain sequencing project: providing services to taxonomists for standard genome sequencing and annotation.</title>
        <authorList>
            <consortium name="The Broad Institute Genomics Platform"/>
            <consortium name="The Broad Institute Genome Sequencing Center for Infectious Disease"/>
            <person name="Wu L."/>
            <person name="Ma J."/>
        </authorList>
    </citation>
    <scope>NUCLEOTIDE SEQUENCE [LARGE SCALE GENOMIC DNA]</scope>
    <source>
        <strain evidence="8">2902at01</strain>
    </source>
</reference>
<sequence length="765" mass="78341">MPTNLVERLVGARVTTGGGGATALVDADGSITYAELYRAVRGYAARLDRAGVPAGACGLVVADDAIATVVAVLALWWRGMVAVPVSSMLTPAEVSFIAGDCAAGYLHLDDRAARALPAAGPLDVPRGGPDRAGPAPDEDGTPGDGTPGEDLAPAAPQAPADVVLIQYTSGSTGVPKGVRHTVAGIDAVLAGFARLLDLTPADRVFSTAKLSFGYGFGNSLLFPLAAGASAVLRPGPPDVYGVVATVARHRPTVLCAVPRIYAALLDRARHGDPPDLGSVRLAVSAGEHLPGPVCAGFTESFGVPLCNGLGATEVLHIVVATRGTEPDSTGTAVPGVTLTVRDDEGRVLPDGAEGRLHVAGGCVAAGYLDRPEAQARTFADGGAYPGDIVRRRPDGAIEYVCRRDDLLNIGGYKVAPVEIENAVRGLAGLAQCAVVGSRDHSGLEQAVAYLVPADGTESAALRRAAWKAFRAGLPPFKRPVAVEVVDRLPVTSTGKLARFKLRAAGVEPVPVTLRVLRAGRPDAPDRPDATAADRTDASGRPGGGGGGPGRTLVCVPHAGGSSGSFTRLAGQLPPGWRVVAGEADYADGVTLDRAARGWWRAVRPYLGEGSVLLGHSLGAALVAAIAEVAGADLAGVRLVLAAPPLLAGPVLRDLLAEPDDHRLIAGLTRLGLLPAGTFGPDEIARLLLPRFRRDVALLPDGFDLPVTVPVHVLLGAEDPLCTPAEVATRLPADLVAGCRTVEGGHYFVTTHAAQTAAALTAFFPD</sequence>
<evidence type="ECO:0000256" key="3">
    <source>
        <dbReference type="SAM" id="MobiDB-lite"/>
    </source>
</evidence>
<evidence type="ECO:0000313" key="8">
    <source>
        <dbReference type="Proteomes" id="UP001595868"/>
    </source>
</evidence>
<feature type="domain" description="AMP-dependent synthetase/ligase" evidence="4">
    <location>
        <begin position="19"/>
        <end position="368"/>
    </location>
</feature>
<dbReference type="EMBL" id="JBHSBN010000015">
    <property type="protein sequence ID" value="MFC4108419.1"/>
    <property type="molecule type" value="Genomic_DNA"/>
</dbReference>
<feature type="domain" description="AMP-binding enzyme C-terminal" evidence="6">
    <location>
        <begin position="418"/>
        <end position="495"/>
    </location>
</feature>